<dbReference type="EMBL" id="JAFDST010000008">
    <property type="protein sequence ID" value="MBP1084032.1"/>
    <property type="molecule type" value="Genomic_DNA"/>
</dbReference>
<proteinExistence type="predicted"/>
<name>A0ABS4D331_9BACI</name>
<protein>
    <submittedName>
        <fullName evidence="1">Uncharacterized protein</fullName>
    </submittedName>
</protein>
<comment type="caution">
    <text evidence="1">The sequence shown here is derived from an EMBL/GenBank/DDBJ whole genome shotgun (WGS) entry which is preliminary data.</text>
</comment>
<accession>A0ABS4D331</accession>
<reference evidence="1 2" key="1">
    <citation type="submission" date="2021-01" db="EMBL/GenBank/DDBJ databases">
        <title>Genomic Encyclopedia of Type Strains, Phase IV (KMG-IV): sequencing the most valuable type-strain genomes for metagenomic binning, comparative biology and taxonomic classification.</title>
        <authorList>
            <person name="Goeker M."/>
        </authorList>
    </citation>
    <scope>NUCLEOTIDE SEQUENCE [LARGE SCALE GENOMIC DNA]</scope>
    <source>
        <strain evidence="1 2">DSM 103394</strain>
    </source>
</reference>
<sequence length="61" mass="6860">MYTKPELLYILSYHLDTSISISIKNGTQLLFILFGIKPKASVLLDVSVVGLLKLCVLEFFI</sequence>
<dbReference type="Proteomes" id="UP000674416">
    <property type="component" value="Unassembled WGS sequence"/>
</dbReference>
<gene>
    <name evidence="1" type="ORF">JOC74_004579</name>
</gene>
<evidence type="ECO:0000313" key="1">
    <source>
        <dbReference type="EMBL" id="MBP1084032.1"/>
    </source>
</evidence>
<keyword evidence="2" id="KW-1185">Reference proteome</keyword>
<evidence type="ECO:0000313" key="2">
    <source>
        <dbReference type="Proteomes" id="UP000674416"/>
    </source>
</evidence>
<organism evidence="1 2">
    <name type="scientific">Bacillus capparidis</name>
    <dbReference type="NCBI Taxonomy" id="1840411"/>
    <lineage>
        <taxon>Bacteria</taxon>
        <taxon>Bacillati</taxon>
        <taxon>Bacillota</taxon>
        <taxon>Bacilli</taxon>
        <taxon>Bacillales</taxon>
        <taxon>Bacillaceae</taxon>
        <taxon>Bacillus</taxon>
    </lineage>
</organism>